<evidence type="ECO:0000256" key="2">
    <source>
        <dbReference type="ARBA" id="ARBA00023125"/>
    </source>
</evidence>
<dbReference type="Proteomes" id="UP001457197">
    <property type="component" value="Unassembled WGS sequence"/>
</dbReference>
<keyword evidence="2 3" id="KW-0238">DNA-binding</keyword>
<feature type="domain" description="Core-binding (CB)" evidence="4">
    <location>
        <begin position="59"/>
        <end position="155"/>
    </location>
</feature>
<evidence type="ECO:0000259" key="4">
    <source>
        <dbReference type="PROSITE" id="PS51900"/>
    </source>
</evidence>
<organism evidence="5 6">
    <name type="scientific">Faecalibacterium tardum</name>
    <dbReference type="NCBI Taxonomy" id="3133156"/>
    <lineage>
        <taxon>Bacteria</taxon>
        <taxon>Bacillati</taxon>
        <taxon>Bacillota</taxon>
        <taxon>Clostridia</taxon>
        <taxon>Eubacteriales</taxon>
        <taxon>Oscillospiraceae</taxon>
        <taxon>Faecalibacterium</taxon>
    </lineage>
</organism>
<dbReference type="Pfam" id="PF14659">
    <property type="entry name" value="Phage_int_SAM_3"/>
    <property type="match status" value="1"/>
</dbReference>
<evidence type="ECO:0000256" key="1">
    <source>
        <dbReference type="ARBA" id="ARBA00008857"/>
    </source>
</evidence>
<dbReference type="EMBL" id="JBBMEO010000075">
    <property type="protein sequence ID" value="MEQ2363398.1"/>
    <property type="molecule type" value="Genomic_DNA"/>
</dbReference>
<evidence type="ECO:0000313" key="6">
    <source>
        <dbReference type="Proteomes" id="UP001457197"/>
    </source>
</evidence>
<comment type="caution">
    <text evidence="5">The sequence shown here is derived from an EMBL/GenBank/DDBJ whole genome shotgun (WGS) entry which is preliminary data.</text>
</comment>
<feature type="non-terminal residue" evidence="5">
    <location>
        <position position="179"/>
    </location>
</feature>
<comment type="similarity">
    <text evidence="1">Belongs to the 'phage' integrase family.</text>
</comment>
<keyword evidence="6" id="KW-1185">Reference proteome</keyword>
<evidence type="ECO:0000313" key="5">
    <source>
        <dbReference type="EMBL" id="MEQ2363398.1"/>
    </source>
</evidence>
<protein>
    <submittedName>
        <fullName evidence="5">Phage integrase SAM-like domain-containing protein</fullName>
    </submittedName>
</protein>
<dbReference type="SUPFAM" id="SSF56349">
    <property type="entry name" value="DNA breaking-rejoining enzymes"/>
    <property type="match status" value="1"/>
</dbReference>
<reference evidence="5 6" key="1">
    <citation type="submission" date="2024-03" db="EMBL/GenBank/DDBJ databases">
        <title>Human intestinal bacterial collection.</title>
        <authorList>
            <person name="Pauvert C."/>
            <person name="Hitch T.C.A."/>
            <person name="Clavel T."/>
        </authorList>
    </citation>
    <scope>NUCLEOTIDE SEQUENCE [LARGE SCALE GENOMIC DNA]</scope>
    <source>
        <strain evidence="5 6">CLA-AA-H175</strain>
    </source>
</reference>
<dbReference type="RefSeq" id="WP_349153017.1">
    <property type="nucleotide sequence ID" value="NZ_JBBMEO010000075.1"/>
</dbReference>
<proteinExistence type="inferred from homology"/>
<name>A0ABV1AYY2_9FIRM</name>
<evidence type="ECO:0000256" key="3">
    <source>
        <dbReference type="PROSITE-ProRule" id="PRU01248"/>
    </source>
</evidence>
<dbReference type="InterPro" id="IPR011010">
    <property type="entry name" value="DNA_brk_join_enz"/>
</dbReference>
<dbReference type="InterPro" id="IPR004107">
    <property type="entry name" value="Integrase_SAM-like_N"/>
</dbReference>
<dbReference type="InterPro" id="IPR044068">
    <property type="entry name" value="CB"/>
</dbReference>
<accession>A0ABV1AYY2</accession>
<dbReference type="PROSITE" id="PS51900">
    <property type="entry name" value="CB"/>
    <property type="match status" value="1"/>
</dbReference>
<gene>
    <name evidence="5" type="ORF">WMO44_14800</name>
</gene>
<dbReference type="Gene3D" id="1.10.150.130">
    <property type="match status" value="1"/>
</dbReference>
<dbReference type="InterPro" id="IPR010998">
    <property type="entry name" value="Integrase_recombinase_N"/>
</dbReference>
<sequence>MASIVKRNNRYCVVYTYKHTNGTLKQKWETFTDLADAKNRKKEVEYKESVGTFVAPQCRTLKDLLKEYVTLYGRTKWALSTYQSNTALISNYIEPLIGSMKLQDLTTRVIEGYYQRLLKYEAVDPMCGKRQHQYVSPGTVRSVHKILRSAFEQAVKWELMEKNPCIYATLPKYTAKKRD</sequence>